<accession>A0A371I6G5</accession>
<sequence length="77" mass="8742">MITLGTTFSSLSKLKLNFNLERKLKPSNTIVVVNTMVDMMDQENNIQGLLPFFLRECGIVLQYTMSSKPSMNNVAER</sequence>
<protein>
    <recommendedName>
        <fullName evidence="3">Integrase catalytic domain-containing protein</fullName>
    </recommendedName>
</protein>
<feature type="non-terminal residue" evidence="1">
    <location>
        <position position="1"/>
    </location>
</feature>
<dbReference type="EMBL" id="QJKJ01000804">
    <property type="protein sequence ID" value="RDY10628.1"/>
    <property type="molecule type" value="Genomic_DNA"/>
</dbReference>
<name>A0A371I6G5_MUCPR</name>
<organism evidence="1 2">
    <name type="scientific">Mucuna pruriens</name>
    <name type="common">Velvet bean</name>
    <name type="synonym">Dolichos pruriens</name>
    <dbReference type="NCBI Taxonomy" id="157652"/>
    <lineage>
        <taxon>Eukaryota</taxon>
        <taxon>Viridiplantae</taxon>
        <taxon>Streptophyta</taxon>
        <taxon>Embryophyta</taxon>
        <taxon>Tracheophyta</taxon>
        <taxon>Spermatophyta</taxon>
        <taxon>Magnoliopsida</taxon>
        <taxon>eudicotyledons</taxon>
        <taxon>Gunneridae</taxon>
        <taxon>Pentapetalae</taxon>
        <taxon>rosids</taxon>
        <taxon>fabids</taxon>
        <taxon>Fabales</taxon>
        <taxon>Fabaceae</taxon>
        <taxon>Papilionoideae</taxon>
        <taxon>50 kb inversion clade</taxon>
        <taxon>NPAAA clade</taxon>
        <taxon>indigoferoid/millettioid clade</taxon>
        <taxon>Phaseoleae</taxon>
        <taxon>Mucuna</taxon>
    </lineage>
</organism>
<dbReference type="AlphaFoldDB" id="A0A371I6G5"/>
<evidence type="ECO:0008006" key="3">
    <source>
        <dbReference type="Google" id="ProtNLM"/>
    </source>
</evidence>
<evidence type="ECO:0000313" key="2">
    <source>
        <dbReference type="Proteomes" id="UP000257109"/>
    </source>
</evidence>
<gene>
    <name evidence="1" type="ORF">CR513_04826</name>
</gene>
<reference evidence="1" key="1">
    <citation type="submission" date="2018-05" db="EMBL/GenBank/DDBJ databases">
        <title>Draft genome of Mucuna pruriens seed.</title>
        <authorList>
            <person name="Nnadi N.E."/>
            <person name="Vos R."/>
            <person name="Hasami M.H."/>
            <person name="Devisetty U.K."/>
            <person name="Aguiy J.C."/>
        </authorList>
    </citation>
    <scope>NUCLEOTIDE SEQUENCE [LARGE SCALE GENOMIC DNA]</scope>
    <source>
        <strain evidence="1">JCA_2017</strain>
    </source>
</reference>
<keyword evidence="2" id="KW-1185">Reference proteome</keyword>
<proteinExistence type="predicted"/>
<dbReference type="Proteomes" id="UP000257109">
    <property type="component" value="Unassembled WGS sequence"/>
</dbReference>
<evidence type="ECO:0000313" key="1">
    <source>
        <dbReference type="EMBL" id="RDY10628.1"/>
    </source>
</evidence>
<comment type="caution">
    <text evidence="1">The sequence shown here is derived from an EMBL/GenBank/DDBJ whole genome shotgun (WGS) entry which is preliminary data.</text>
</comment>